<keyword evidence="15" id="KW-0808">Transferase</keyword>
<comment type="cofactor">
    <cofactor evidence="1 15">
        <name>Mn(2+)</name>
        <dbReference type="ChEBI" id="CHEBI:29035"/>
    </cofactor>
</comment>
<dbReference type="AlphaFoldDB" id="A0A7J6CQG5"/>
<keyword evidence="14 15" id="KW-0464">Manganese</keyword>
<keyword evidence="9" id="KW-0735">Signal-anchor</keyword>
<dbReference type="EC" id="2.4.1.-" evidence="15"/>
<dbReference type="PANTHER" id="PTHR11675">
    <property type="entry name" value="N-ACETYLGALACTOSAMINYLTRANSFERASE"/>
    <property type="match status" value="1"/>
</dbReference>
<keyword evidence="6 15" id="KW-0328">Glycosyltransferase</keyword>
<evidence type="ECO:0000256" key="3">
    <source>
        <dbReference type="ARBA" id="ARBA00004922"/>
    </source>
</evidence>
<dbReference type="InterPro" id="IPR001173">
    <property type="entry name" value="Glyco_trans_2-like"/>
</dbReference>
<comment type="caution">
    <text evidence="18">The sequence shown here is derived from an EMBL/GenBank/DDBJ whole genome shotgun (WGS) entry which is preliminary data.</text>
</comment>
<feature type="transmembrane region" description="Helical" evidence="15">
    <location>
        <begin position="12"/>
        <end position="36"/>
    </location>
</feature>
<dbReference type="Gene3D" id="3.90.550.10">
    <property type="entry name" value="Spore Coat Polysaccharide Biosynthesis Protein SpsA, Chain A"/>
    <property type="match status" value="1"/>
</dbReference>
<evidence type="ECO:0000256" key="5">
    <source>
        <dbReference type="ARBA" id="ARBA00012644"/>
    </source>
</evidence>
<name>A0A7J6CQG5_9TELE</name>
<dbReference type="GO" id="GO:0000139">
    <property type="term" value="C:Golgi membrane"/>
    <property type="evidence" value="ECO:0007669"/>
    <property type="project" value="UniProtKB-SubCell"/>
</dbReference>
<evidence type="ECO:0000256" key="13">
    <source>
        <dbReference type="ARBA" id="ARBA00023157"/>
    </source>
</evidence>
<feature type="domain" description="Ricin B lectin" evidence="17">
    <location>
        <begin position="698"/>
        <end position="818"/>
    </location>
</feature>
<evidence type="ECO:0000256" key="11">
    <source>
        <dbReference type="ARBA" id="ARBA00023034"/>
    </source>
</evidence>
<evidence type="ECO:0000313" key="18">
    <source>
        <dbReference type="EMBL" id="KAF4109204.1"/>
    </source>
</evidence>
<dbReference type="PROSITE" id="PS50231">
    <property type="entry name" value="RICIN_B_LECTIN"/>
    <property type="match status" value="1"/>
</dbReference>
<keyword evidence="12 15" id="KW-0472">Membrane</keyword>
<dbReference type="InterPro" id="IPR029044">
    <property type="entry name" value="Nucleotide-diphossugar_trans"/>
</dbReference>
<accession>A0A7J6CQG5</accession>
<proteinExistence type="inferred from homology"/>
<keyword evidence="13 15" id="KW-1015">Disulfide bond</keyword>
<feature type="compositionally biased region" description="Basic and acidic residues" evidence="16">
    <location>
        <begin position="278"/>
        <end position="291"/>
    </location>
</feature>
<dbReference type="GO" id="GO:0030246">
    <property type="term" value="F:carbohydrate binding"/>
    <property type="evidence" value="ECO:0007669"/>
    <property type="project" value="UniProtKB-KW"/>
</dbReference>
<comment type="similarity">
    <text evidence="4 15">Belongs to the glycosyltransferase 2 family. GalNAc-T subfamily.</text>
</comment>
<dbReference type="UniPathway" id="UPA00378"/>
<evidence type="ECO:0000256" key="15">
    <source>
        <dbReference type="RuleBase" id="RU361242"/>
    </source>
</evidence>
<keyword evidence="8 15" id="KW-0430">Lectin</keyword>
<evidence type="ECO:0000256" key="6">
    <source>
        <dbReference type="ARBA" id="ARBA00022676"/>
    </source>
</evidence>
<dbReference type="InterPro" id="IPR045885">
    <property type="entry name" value="GalNAc-T"/>
</dbReference>
<protein>
    <recommendedName>
        <fullName evidence="5 15">Polypeptide N-acetylgalactosaminyltransferase</fullName>
        <ecNumber evidence="15">2.4.1.-</ecNumber>
    </recommendedName>
    <alternativeName>
        <fullName evidence="15">Protein-UDP acetylgalactosaminyltransferase</fullName>
    </alternativeName>
</protein>
<organism evidence="18 19">
    <name type="scientific">Onychostoma macrolepis</name>
    <dbReference type="NCBI Taxonomy" id="369639"/>
    <lineage>
        <taxon>Eukaryota</taxon>
        <taxon>Metazoa</taxon>
        <taxon>Chordata</taxon>
        <taxon>Craniata</taxon>
        <taxon>Vertebrata</taxon>
        <taxon>Euteleostomi</taxon>
        <taxon>Actinopterygii</taxon>
        <taxon>Neopterygii</taxon>
        <taxon>Teleostei</taxon>
        <taxon>Ostariophysi</taxon>
        <taxon>Cypriniformes</taxon>
        <taxon>Cyprinidae</taxon>
        <taxon>Acrossocheilinae</taxon>
        <taxon>Onychostoma</taxon>
    </lineage>
</organism>
<comment type="pathway">
    <text evidence="3 15">Protein modification; protein glycosylation.</text>
</comment>
<evidence type="ECO:0000313" key="19">
    <source>
        <dbReference type="Proteomes" id="UP000579812"/>
    </source>
</evidence>
<evidence type="ECO:0000256" key="1">
    <source>
        <dbReference type="ARBA" id="ARBA00001936"/>
    </source>
</evidence>
<dbReference type="CDD" id="cd02510">
    <property type="entry name" value="pp-GalNAc-T"/>
    <property type="match status" value="1"/>
</dbReference>
<gene>
    <name evidence="18" type="ORF">G5714_010277</name>
</gene>
<keyword evidence="11 15" id="KW-0333">Golgi apparatus</keyword>
<evidence type="ECO:0000256" key="4">
    <source>
        <dbReference type="ARBA" id="ARBA00005680"/>
    </source>
</evidence>
<dbReference type="Proteomes" id="UP000579812">
    <property type="component" value="Unassembled WGS sequence"/>
</dbReference>
<dbReference type="GO" id="GO:0006493">
    <property type="term" value="P:protein O-linked glycosylation"/>
    <property type="evidence" value="ECO:0007669"/>
    <property type="project" value="TreeGrafter"/>
</dbReference>
<evidence type="ECO:0000256" key="8">
    <source>
        <dbReference type="ARBA" id="ARBA00022734"/>
    </source>
</evidence>
<sequence>MKFRKYLRGSGRVLAFVFIASVIWLLFDIAALRISISDVNQDLKEREIVLKQGRRKDNVDVLKHNLQKVNIDKKEFLKKSHRFEMKVDKVYRKRPMARPENQAELKQDKHLNPMSMADKSSVKQNEVINRSKVNLIVNSLVKGTVISIPEKINKTKTVINRRVKNITTNINKIKAAFNGQTDANLDVKAHLLTKALPAVQEKTHLPALKENGVKKVHHINDTVVMPRNDVHVDAGLQKNLSNELLKPAEGDKPKNIIENSEKHGNTFNKTKTDIIQKPSELKAQDPAEEALRVPQSTSVRGRRSGGHHKVMALDVTDRPRDPRAVGQFGQPARVPRDKELESRRRWSEGFFNVFLSEQIPIDRAIPDTRPQICSENLVHDNLPSTSVIFCFVDEVWSTLLRSVHSVLNRSPPHLLKEIILVDDCSTKDYLKEQLDVYMSQFPKVRIIHLKERQGLIRARIAGASAATGEVLTFLDSHVECNVGWLEPLLERVYLDHKKVVCPVIEVISDKDMSYMLVDNFQRGIFRWPLVFGWSALPEEYIRKNQIKDSDPIRCPVMAGGLFSIDKSYFYELGAYDPGLDVWGGENMEISFKIWMCGGEIEIIPCSRVGHIFRGDNPYKFPKDRVKTVERNLARVAEVWLDDYKELFYGHGYHHLLDKSVTDIGNLTEQIELREKLKCKSFKWYLENVYPDLDAPLVKAEGLIFNVGTRTCLVFQNGILFFDKCDLTNKSQHFSYTWLKMLRQNTSCLAPQEKQIIMEPCDNTKPHLRWMHKSGKVLTEHVMMEGHSRPICLEAGVKADSIFLEDCDPINTFQKWQFTHYYAE</sequence>
<feature type="region of interest" description="Disordered" evidence="16">
    <location>
        <begin position="278"/>
        <end position="306"/>
    </location>
</feature>
<evidence type="ECO:0000259" key="17">
    <source>
        <dbReference type="SMART" id="SM00458"/>
    </source>
</evidence>
<keyword evidence="10 15" id="KW-1133">Transmembrane helix</keyword>
<dbReference type="PANTHER" id="PTHR11675:SF130">
    <property type="entry name" value="POLYPEPTIDE N-ACETYLGALACTOSAMINYLTRANSFERASE 5"/>
    <property type="match status" value="1"/>
</dbReference>
<evidence type="ECO:0000256" key="14">
    <source>
        <dbReference type="ARBA" id="ARBA00023211"/>
    </source>
</evidence>
<dbReference type="Gene3D" id="2.80.10.50">
    <property type="match status" value="1"/>
</dbReference>
<dbReference type="Pfam" id="PF00652">
    <property type="entry name" value="Ricin_B_lectin"/>
    <property type="match status" value="1"/>
</dbReference>
<dbReference type="InterPro" id="IPR035992">
    <property type="entry name" value="Ricin_B-like_lectins"/>
</dbReference>
<dbReference type="EMBL" id="JAAMOB010000009">
    <property type="protein sequence ID" value="KAF4109204.1"/>
    <property type="molecule type" value="Genomic_DNA"/>
</dbReference>
<dbReference type="FunFam" id="3.90.550.10:FF:000088">
    <property type="entry name" value="Polypeptide N-acetylgalactosaminyltransferase"/>
    <property type="match status" value="1"/>
</dbReference>
<dbReference type="SUPFAM" id="SSF53448">
    <property type="entry name" value="Nucleotide-diphospho-sugar transferases"/>
    <property type="match status" value="1"/>
</dbReference>
<keyword evidence="7 15" id="KW-0812">Transmembrane</keyword>
<evidence type="ECO:0000256" key="2">
    <source>
        <dbReference type="ARBA" id="ARBA00004323"/>
    </source>
</evidence>
<dbReference type="InterPro" id="IPR000772">
    <property type="entry name" value="Ricin_B_lectin"/>
</dbReference>
<dbReference type="SUPFAM" id="SSF50370">
    <property type="entry name" value="Ricin B-like lectins"/>
    <property type="match status" value="1"/>
</dbReference>
<evidence type="ECO:0000256" key="9">
    <source>
        <dbReference type="ARBA" id="ARBA00022968"/>
    </source>
</evidence>
<evidence type="ECO:0000256" key="7">
    <source>
        <dbReference type="ARBA" id="ARBA00022692"/>
    </source>
</evidence>
<dbReference type="SMART" id="SM00458">
    <property type="entry name" value="RICIN"/>
    <property type="match status" value="1"/>
</dbReference>
<comment type="subcellular location">
    <subcellularLocation>
        <location evidence="2 15">Golgi apparatus membrane</location>
        <topology evidence="2 15">Single-pass type II membrane protein</topology>
    </subcellularLocation>
</comment>
<evidence type="ECO:0000256" key="16">
    <source>
        <dbReference type="SAM" id="MobiDB-lite"/>
    </source>
</evidence>
<dbReference type="Pfam" id="PF00535">
    <property type="entry name" value="Glycos_transf_2"/>
    <property type="match status" value="1"/>
</dbReference>
<dbReference type="GO" id="GO:0004653">
    <property type="term" value="F:polypeptide N-acetylgalactosaminyltransferase activity"/>
    <property type="evidence" value="ECO:0007669"/>
    <property type="project" value="TreeGrafter"/>
</dbReference>
<reference evidence="18 19" key="1">
    <citation type="submission" date="2020-04" db="EMBL/GenBank/DDBJ databases">
        <title>Chromosome-level genome assembly of a cyprinid fish Onychostoma macrolepis by integration of Nanopore Sequencing, Bionano and Hi-C technology.</title>
        <authorList>
            <person name="Wang D."/>
        </authorList>
    </citation>
    <scope>NUCLEOTIDE SEQUENCE [LARGE SCALE GENOMIC DNA]</scope>
    <source>
        <strain evidence="18">SWU-2019</strain>
        <tissue evidence="18">Muscle</tissue>
    </source>
</reference>
<dbReference type="OrthoDB" id="9982049at2759"/>
<evidence type="ECO:0000256" key="10">
    <source>
        <dbReference type="ARBA" id="ARBA00022989"/>
    </source>
</evidence>
<keyword evidence="19" id="KW-1185">Reference proteome</keyword>
<evidence type="ECO:0000256" key="12">
    <source>
        <dbReference type="ARBA" id="ARBA00023136"/>
    </source>
</evidence>